<evidence type="ECO:0000313" key="2">
    <source>
        <dbReference type="EMBL" id="KHN79329.1"/>
    </source>
</evidence>
<dbReference type="Proteomes" id="UP000031036">
    <property type="component" value="Unassembled WGS sequence"/>
</dbReference>
<dbReference type="OMA" id="CKSTNIR"/>
<feature type="transmembrane region" description="Helical" evidence="1">
    <location>
        <begin position="12"/>
        <end position="31"/>
    </location>
</feature>
<keyword evidence="3" id="KW-1185">Reference proteome</keyword>
<dbReference type="Pfam" id="PF10326">
    <property type="entry name" value="7TM_GPCR_Str"/>
    <property type="match status" value="1"/>
</dbReference>
<dbReference type="STRING" id="6265.A0A0B2VCY6"/>
<dbReference type="EMBL" id="JPKZ01001927">
    <property type="protein sequence ID" value="KHN79329.1"/>
    <property type="molecule type" value="Genomic_DNA"/>
</dbReference>
<feature type="transmembrane region" description="Helical" evidence="1">
    <location>
        <begin position="188"/>
        <end position="212"/>
    </location>
</feature>
<keyword evidence="1" id="KW-1133">Transmembrane helix</keyword>
<feature type="transmembrane region" description="Helical" evidence="1">
    <location>
        <begin position="86"/>
        <end position="113"/>
    </location>
</feature>
<dbReference type="AlphaFoldDB" id="A0A0B2VCY6"/>
<proteinExistence type="predicted"/>
<evidence type="ECO:0000313" key="3">
    <source>
        <dbReference type="Proteomes" id="UP000031036"/>
    </source>
</evidence>
<dbReference type="SUPFAM" id="SSF81321">
    <property type="entry name" value="Family A G protein-coupled receptor-like"/>
    <property type="match status" value="1"/>
</dbReference>
<feature type="transmembrane region" description="Helical" evidence="1">
    <location>
        <begin position="238"/>
        <end position="260"/>
    </location>
</feature>
<sequence length="351" mass="39417">MSLMETILTANALITSVLSIVPNLMIIFLACTTKVAEIRQYRWIIASQSALEIAISTALAILNMTLYDDYNSMLMFICGNGVRHSIPFSVAIFSIYCIMLMLSIFTHPIAFLYRYAYICGKDRIKTLFTLRGTISTSIFFTALSVVFVFALWQRTTIAVYDAIEFSQIEGTIVVISITYENYRSPHGMAIDLICTMLFLLVVVAAYVTVFYCTEKIFKKLGTSDMHAKTKSVQRQLNFVMLLQATFPIFFTTLPIIMFFVCIGSDLQIGEVASVIIILLNWQPCAHPFISMYFVAPFRKRILRAVSCKSTNIRGRLFSITHHTSHHVPIVVVSAVNAKVTPSPSKHGLCNA</sequence>
<keyword evidence="1" id="KW-0812">Transmembrane</keyword>
<dbReference type="OrthoDB" id="5906589at2759"/>
<evidence type="ECO:0000256" key="1">
    <source>
        <dbReference type="SAM" id="Phobius"/>
    </source>
</evidence>
<feature type="transmembrane region" description="Helical" evidence="1">
    <location>
        <begin position="43"/>
        <end position="66"/>
    </location>
</feature>
<reference evidence="2 3" key="1">
    <citation type="submission" date="2014-11" db="EMBL/GenBank/DDBJ databases">
        <title>Genetic blueprint of the zoonotic pathogen Toxocara canis.</title>
        <authorList>
            <person name="Zhu X.-Q."/>
            <person name="Korhonen P.K."/>
            <person name="Cai H."/>
            <person name="Young N.D."/>
            <person name="Nejsum P."/>
            <person name="von Samson-Himmelstjerna G."/>
            <person name="Boag P.R."/>
            <person name="Tan P."/>
            <person name="Li Q."/>
            <person name="Min J."/>
            <person name="Yang Y."/>
            <person name="Wang X."/>
            <person name="Fang X."/>
            <person name="Hall R.S."/>
            <person name="Hofmann A."/>
            <person name="Sternberg P.W."/>
            <person name="Jex A.R."/>
            <person name="Gasser R.B."/>
        </authorList>
    </citation>
    <scope>NUCLEOTIDE SEQUENCE [LARGE SCALE GENOMIC DNA]</scope>
    <source>
        <strain evidence="2">PN_DK_2014</strain>
    </source>
</reference>
<name>A0A0B2VCY6_TOXCA</name>
<dbReference type="InterPro" id="IPR019428">
    <property type="entry name" value="7TM_GPCR_serpentine_rcpt_Str"/>
</dbReference>
<feature type="transmembrane region" description="Helical" evidence="1">
    <location>
        <begin position="134"/>
        <end position="152"/>
    </location>
</feature>
<organism evidence="2 3">
    <name type="scientific">Toxocara canis</name>
    <name type="common">Canine roundworm</name>
    <dbReference type="NCBI Taxonomy" id="6265"/>
    <lineage>
        <taxon>Eukaryota</taxon>
        <taxon>Metazoa</taxon>
        <taxon>Ecdysozoa</taxon>
        <taxon>Nematoda</taxon>
        <taxon>Chromadorea</taxon>
        <taxon>Rhabditida</taxon>
        <taxon>Spirurina</taxon>
        <taxon>Ascaridomorpha</taxon>
        <taxon>Ascaridoidea</taxon>
        <taxon>Toxocaridae</taxon>
        <taxon>Toxocara</taxon>
    </lineage>
</organism>
<gene>
    <name evidence="2" type="ORF">Tcan_04456</name>
</gene>
<dbReference type="PANTHER" id="PTHR22943">
    <property type="entry name" value="7-TRANSMEMBRANE DOMAIN RECEPTOR C.ELEGANS"/>
    <property type="match status" value="1"/>
</dbReference>
<comment type="caution">
    <text evidence="2">The sequence shown here is derived from an EMBL/GenBank/DDBJ whole genome shotgun (WGS) entry which is preliminary data.</text>
</comment>
<accession>A0A0B2VCY6</accession>
<feature type="transmembrane region" description="Helical" evidence="1">
    <location>
        <begin position="272"/>
        <end position="294"/>
    </location>
</feature>
<dbReference type="Gene3D" id="1.20.1070.10">
    <property type="entry name" value="Rhodopsin 7-helix transmembrane proteins"/>
    <property type="match status" value="1"/>
</dbReference>
<protein>
    <recommendedName>
        <fullName evidence="4">G protein-coupled receptor</fullName>
    </recommendedName>
</protein>
<keyword evidence="1" id="KW-0472">Membrane</keyword>
<evidence type="ECO:0008006" key="4">
    <source>
        <dbReference type="Google" id="ProtNLM"/>
    </source>
</evidence>
<dbReference type="PANTHER" id="PTHR22943:SF248">
    <property type="entry name" value="SEVEN TM RECEPTOR"/>
    <property type="match status" value="1"/>
</dbReference>